<feature type="chain" id="PRO_5019507455" description="Type II secretion system protein GspC N-terminal domain-containing protein" evidence="2">
    <location>
        <begin position="17"/>
        <end position="137"/>
    </location>
</feature>
<dbReference type="AlphaFoldDB" id="A0A418VSD0"/>
<evidence type="ECO:0008006" key="5">
    <source>
        <dbReference type="Google" id="ProtNLM"/>
    </source>
</evidence>
<gene>
    <name evidence="3" type="ORF">D3877_21750</name>
</gene>
<evidence type="ECO:0000313" key="3">
    <source>
        <dbReference type="EMBL" id="RJF79402.1"/>
    </source>
</evidence>
<feature type="region of interest" description="Disordered" evidence="1">
    <location>
        <begin position="40"/>
        <end position="66"/>
    </location>
</feature>
<dbReference type="EMBL" id="QYUL01000003">
    <property type="protein sequence ID" value="RJF79402.1"/>
    <property type="molecule type" value="Genomic_DNA"/>
</dbReference>
<name>A0A418VSD0_9PROT</name>
<keyword evidence="4" id="KW-1185">Reference proteome</keyword>
<dbReference type="RefSeq" id="WP_119832861.1">
    <property type="nucleotide sequence ID" value="NZ_QYUL01000003.1"/>
</dbReference>
<evidence type="ECO:0000256" key="1">
    <source>
        <dbReference type="SAM" id="MobiDB-lite"/>
    </source>
</evidence>
<evidence type="ECO:0000256" key="2">
    <source>
        <dbReference type="SAM" id="SignalP"/>
    </source>
</evidence>
<feature type="compositionally biased region" description="Low complexity" evidence="1">
    <location>
        <begin position="54"/>
        <end position="65"/>
    </location>
</feature>
<evidence type="ECO:0000313" key="4">
    <source>
        <dbReference type="Proteomes" id="UP000283458"/>
    </source>
</evidence>
<feature type="signal peptide" evidence="2">
    <location>
        <begin position="1"/>
        <end position="16"/>
    </location>
</feature>
<dbReference type="OrthoDB" id="8234697at2"/>
<reference evidence="3 4" key="1">
    <citation type="submission" date="2018-09" db="EMBL/GenBank/DDBJ databases">
        <authorList>
            <person name="Zhu H."/>
        </authorList>
    </citation>
    <scope>NUCLEOTIDE SEQUENCE [LARGE SCALE GENOMIC DNA]</scope>
    <source>
        <strain evidence="3 4">K2W22B-5</strain>
    </source>
</reference>
<comment type="caution">
    <text evidence="3">The sequence shown here is derived from an EMBL/GenBank/DDBJ whole genome shotgun (WGS) entry which is preliminary data.</text>
</comment>
<dbReference type="Proteomes" id="UP000283458">
    <property type="component" value="Unassembled WGS sequence"/>
</dbReference>
<accession>A0A418VSD0</accession>
<sequence>MTRLFACLTMSLVALAAAWPAEGFELPPRESFDATVQRPLFFPSRRAGPPPDSAPTEATPPASAPMDGARLIGVAVDRQGRAVAVLRAGAGTERRVVVGDTIQGWVIEAIGRSGLGLTLAGQRVSVPVLGLLPKTPE</sequence>
<keyword evidence="2" id="KW-0732">Signal</keyword>
<organism evidence="3 4">
    <name type="scientific">Azospirillum cavernae</name>
    <dbReference type="NCBI Taxonomy" id="2320860"/>
    <lineage>
        <taxon>Bacteria</taxon>
        <taxon>Pseudomonadati</taxon>
        <taxon>Pseudomonadota</taxon>
        <taxon>Alphaproteobacteria</taxon>
        <taxon>Rhodospirillales</taxon>
        <taxon>Azospirillaceae</taxon>
        <taxon>Azospirillum</taxon>
    </lineage>
</organism>
<proteinExistence type="predicted"/>
<protein>
    <recommendedName>
        <fullName evidence="5">Type II secretion system protein GspC N-terminal domain-containing protein</fullName>
    </recommendedName>
</protein>